<feature type="compositionally biased region" description="Basic and acidic residues" evidence="1">
    <location>
        <begin position="228"/>
        <end position="242"/>
    </location>
</feature>
<dbReference type="AlphaFoldDB" id="A0A5C4WNW0"/>
<protein>
    <submittedName>
        <fullName evidence="2">Uncharacterized protein</fullName>
    </submittedName>
</protein>
<name>A0A5C4WNW0_9ACTN</name>
<comment type="caution">
    <text evidence="2">The sequence shown here is derived from an EMBL/GenBank/DDBJ whole genome shotgun (WGS) entry which is preliminary data.</text>
</comment>
<evidence type="ECO:0000313" key="3">
    <source>
        <dbReference type="Proteomes" id="UP000313231"/>
    </source>
</evidence>
<proteinExistence type="predicted"/>
<dbReference type="EMBL" id="VDMP01000012">
    <property type="protein sequence ID" value="TNM49573.1"/>
    <property type="molecule type" value="Genomic_DNA"/>
</dbReference>
<gene>
    <name evidence="2" type="ORF">FHP29_01615</name>
</gene>
<evidence type="ECO:0000256" key="1">
    <source>
        <dbReference type="SAM" id="MobiDB-lite"/>
    </source>
</evidence>
<dbReference type="Proteomes" id="UP000313231">
    <property type="component" value="Unassembled WGS sequence"/>
</dbReference>
<keyword evidence="3" id="KW-1185">Reference proteome</keyword>
<sequence length="242" mass="27067">MDDAAFLSQVQDLLAGKLGEDLVLIALRAAGGRPWPRAEVAFRLASPPPGWQGPTHGSAYAPLAPEWRYASGNEEPSDYAQLLADEVERAAHRLTLPPPHATVPTPEQIVERWHWLLDRLALNGAVRQEAHGRLVVTDVDGASFTVLVTPEQWALIGEPLDPQSDDPQDFNQLNPEDAYLVFYEGELVWSVRPELPPVGWGAEIRRQFREAVAQGRTDIGWYAFDPNDPDRRDDPGRRWTRS</sequence>
<organism evidence="2 3">
    <name type="scientific">Nocardioides albidus</name>
    <dbReference type="NCBI Taxonomy" id="1517589"/>
    <lineage>
        <taxon>Bacteria</taxon>
        <taxon>Bacillati</taxon>
        <taxon>Actinomycetota</taxon>
        <taxon>Actinomycetes</taxon>
        <taxon>Propionibacteriales</taxon>
        <taxon>Nocardioidaceae</taxon>
        <taxon>Nocardioides</taxon>
    </lineage>
</organism>
<accession>A0A5C4WNW0</accession>
<evidence type="ECO:0000313" key="2">
    <source>
        <dbReference type="EMBL" id="TNM49573.1"/>
    </source>
</evidence>
<dbReference type="OrthoDB" id="3746642at2"/>
<dbReference type="RefSeq" id="WP_139621127.1">
    <property type="nucleotide sequence ID" value="NZ_VDMP01000012.1"/>
</dbReference>
<feature type="region of interest" description="Disordered" evidence="1">
    <location>
        <begin position="223"/>
        <end position="242"/>
    </location>
</feature>
<reference evidence="2 3" key="1">
    <citation type="journal article" date="2016" name="Int. J. Syst. Evol. Microbiol.">
        <title>Nocardioides albidus sp. nov., an actinobacterium isolated from garden soil.</title>
        <authorList>
            <person name="Singh H."/>
            <person name="Du J."/>
            <person name="Trinh H."/>
            <person name="Won K."/>
            <person name="Yang J.E."/>
            <person name="Yin C."/>
            <person name="Kook M."/>
            <person name="Yi T.H."/>
        </authorList>
    </citation>
    <scope>NUCLEOTIDE SEQUENCE [LARGE SCALE GENOMIC DNA]</scope>
    <source>
        <strain evidence="2 3">CCTCC AB 2015297</strain>
    </source>
</reference>